<keyword evidence="1" id="KW-0812">Transmembrane</keyword>
<name>A0A401YJ55_9ACTN</name>
<evidence type="ECO:0000313" key="3">
    <source>
        <dbReference type="Proteomes" id="UP000286931"/>
    </source>
</evidence>
<reference evidence="2 3" key="1">
    <citation type="submission" date="2018-12" db="EMBL/GenBank/DDBJ databases">
        <title>Draft genome sequence of Embleya hyalina NBRC 13850T.</title>
        <authorList>
            <person name="Komaki H."/>
            <person name="Hosoyama A."/>
            <person name="Kimura A."/>
            <person name="Ichikawa N."/>
            <person name="Tamura T."/>
        </authorList>
    </citation>
    <scope>NUCLEOTIDE SEQUENCE [LARGE SCALE GENOMIC DNA]</scope>
    <source>
        <strain evidence="2 3">NBRC 13850</strain>
    </source>
</reference>
<dbReference type="AlphaFoldDB" id="A0A401YJ55"/>
<comment type="caution">
    <text evidence="2">The sequence shown here is derived from an EMBL/GenBank/DDBJ whole genome shotgun (WGS) entry which is preliminary data.</text>
</comment>
<dbReference type="RefSeq" id="WP_246126586.1">
    <property type="nucleotide sequence ID" value="NZ_BIFH01000016.1"/>
</dbReference>
<protein>
    <recommendedName>
        <fullName evidence="4">Tat (Twin-arginine translocation) pathway signal sequence</fullName>
    </recommendedName>
</protein>
<accession>A0A401YJ55</accession>
<organism evidence="2 3">
    <name type="scientific">Embleya hyalina</name>
    <dbReference type="NCBI Taxonomy" id="516124"/>
    <lineage>
        <taxon>Bacteria</taxon>
        <taxon>Bacillati</taxon>
        <taxon>Actinomycetota</taxon>
        <taxon>Actinomycetes</taxon>
        <taxon>Kitasatosporales</taxon>
        <taxon>Streptomycetaceae</taxon>
        <taxon>Embleya</taxon>
    </lineage>
</organism>
<evidence type="ECO:0000256" key="1">
    <source>
        <dbReference type="SAM" id="Phobius"/>
    </source>
</evidence>
<gene>
    <name evidence="2" type="ORF">EHYA_02299</name>
</gene>
<proteinExistence type="predicted"/>
<keyword evidence="3" id="KW-1185">Reference proteome</keyword>
<feature type="transmembrane region" description="Helical" evidence="1">
    <location>
        <begin position="216"/>
        <end position="243"/>
    </location>
</feature>
<keyword evidence="1" id="KW-1133">Transmembrane helix</keyword>
<keyword evidence="1" id="KW-0472">Membrane</keyword>
<feature type="transmembrane region" description="Helical" evidence="1">
    <location>
        <begin position="255"/>
        <end position="276"/>
    </location>
</feature>
<dbReference type="EMBL" id="BIFH01000016">
    <property type="protein sequence ID" value="GCD94630.1"/>
    <property type="molecule type" value="Genomic_DNA"/>
</dbReference>
<evidence type="ECO:0000313" key="2">
    <source>
        <dbReference type="EMBL" id="GCD94630.1"/>
    </source>
</evidence>
<dbReference type="Proteomes" id="UP000286931">
    <property type="component" value="Unassembled WGS sequence"/>
</dbReference>
<feature type="transmembrane region" description="Helical" evidence="1">
    <location>
        <begin position="136"/>
        <end position="160"/>
    </location>
</feature>
<sequence>MTATPHLPGRRRQRPAAPSRFAGIAARPLALLVGAVVALLAALFVVPPVVAEHIAGDGSVDQDNLAASFRTAFVEYWGAGRRDFTPGMDRAVDYWFRFHVVKAVIAAILLVVVVALGMLVWRAFLRARDLGPGRRAGLASAGVLVTVLGAGALATVMANIQGAVAPFSSLLTLLPSGAAEGEVGVTLRRVREGLDAPSGAPTPPALDLMIDDFARYHAALAVVAALVALVLIGLAAVLCRRFAATEAADRRTRRLLGWFAVLAVASALVVLVVVMANVGTTADPKPALAAFFEGGW</sequence>
<feature type="transmembrane region" description="Helical" evidence="1">
    <location>
        <begin position="103"/>
        <end position="124"/>
    </location>
</feature>
<evidence type="ECO:0008006" key="4">
    <source>
        <dbReference type="Google" id="ProtNLM"/>
    </source>
</evidence>